<organism evidence="1 2">
    <name type="scientific">Gigaspora rosea</name>
    <dbReference type="NCBI Taxonomy" id="44941"/>
    <lineage>
        <taxon>Eukaryota</taxon>
        <taxon>Fungi</taxon>
        <taxon>Fungi incertae sedis</taxon>
        <taxon>Mucoromycota</taxon>
        <taxon>Glomeromycotina</taxon>
        <taxon>Glomeromycetes</taxon>
        <taxon>Diversisporales</taxon>
        <taxon>Gigasporaceae</taxon>
        <taxon>Gigaspora</taxon>
    </lineage>
</organism>
<dbReference type="AlphaFoldDB" id="A0A397U6K1"/>
<sequence>MTRQNISQSVQRDTTTLQNISVNIPRSVSRIINQNNTLPDRLQDIQKNITSCQENCQQIIVDDDALRETFIDVQTKFNSHPYITPPDTPSEDTSPYYKSEIHTIHEDDDIPCALQSSLQRITLHDIVEKVEQEAQYDISPSDSSLLRSPFICRSSESQEISHLNLKNQSHNVQARIPSHCFKAILEFLKDDIPTLYSFLFVNFSVCQLVIPLLWRRPFHYTVSKPRTVGASLIQIYLSFLSENEISRLIDSGFHLRSIYKSSFNYAKHIKEFDSYTVERAIKDWIIVMNPRHADSAQKIQIINQILSNMLFRHSGGLDILTINPDYEDEKIFFDISQFPGARDALSKIRNFVLDYHVRCGSSEAGVSKLVSMMSQYAHNLRHITIKIGYLDDPVPPNVYPIIVQLLSKLIKAQKSLRSIEIENNWDPSKLLLIYSSIHCQSQNLTKLSYTGLLIPEAFMKLLSTCTKLDTLEFDGFYNIQKHSFADYVIPPNCFSIKNLSCRADLSSIHPFNVTKADTLGIIIQLINKNLRNLMLGGITIDILDIIVTYCPNITKLYIKGPGSKLQLFRKLLTGLKNLVELDLGDIHDDATYVNPTDLTTIKIIAESIPSCVKAFGVHFSMSSKGLQLFLGNCKAKFEIISLFRNSMINDDILDVLVVYAKLKGSLRTINYFPEVWIRFGQNFQGFSEETLEKACQWISVIRKESKSEKRMHGKL</sequence>
<reference evidence="1 2" key="1">
    <citation type="submission" date="2018-06" db="EMBL/GenBank/DDBJ databases">
        <title>Comparative genomics reveals the genomic features of Rhizophagus irregularis, R. cerebriforme, R. diaphanum and Gigaspora rosea, and their symbiotic lifestyle signature.</title>
        <authorList>
            <person name="Morin E."/>
            <person name="San Clemente H."/>
            <person name="Chen E.C.H."/>
            <person name="De La Providencia I."/>
            <person name="Hainaut M."/>
            <person name="Kuo A."/>
            <person name="Kohler A."/>
            <person name="Murat C."/>
            <person name="Tang N."/>
            <person name="Roy S."/>
            <person name="Loubradou J."/>
            <person name="Henrissat B."/>
            <person name="Grigoriev I.V."/>
            <person name="Corradi N."/>
            <person name="Roux C."/>
            <person name="Martin F.M."/>
        </authorList>
    </citation>
    <scope>NUCLEOTIDE SEQUENCE [LARGE SCALE GENOMIC DNA]</scope>
    <source>
        <strain evidence="1 2">DAOM 194757</strain>
    </source>
</reference>
<evidence type="ECO:0000313" key="1">
    <source>
        <dbReference type="EMBL" id="RIB02706.1"/>
    </source>
</evidence>
<keyword evidence="2" id="KW-1185">Reference proteome</keyword>
<name>A0A397U6K1_9GLOM</name>
<dbReference type="OrthoDB" id="2348360at2759"/>
<dbReference type="EMBL" id="QKWP01002616">
    <property type="protein sequence ID" value="RIB02706.1"/>
    <property type="molecule type" value="Genomic_DNA"/>
</dbReference>
<dbReference type="InterPro" id="IPR032675">
    <property type="entry name" value="LRR_dom_sf"/>
</dbReference>
<dbReference type="Gene3D" id="3.80.10.10">
    <property type="entry name" value="Ribonuclease Inhibitor"/>
    <property type="match status" value="1"/>
</dbReference>
<comment type="caution">
    <text evidence="1">The sequence shown here is derived from an EMBL/GenBank/DDBJ whole genome shotgun (WGS) entry which is preliminary data.</text>
</comment>
<protein>
    <recommendedName>
        <fullName evidence="3">F-box domain-containing protein</fullName>
    </recommendedName>
</protein>
<dbReference type="Proteomes" id="UP000266673">
    <property type="component" value="Unassembled WGS sequence"/>
</dbReference>
<evidence type="ECO:0008006" key="3">
    <source>
        <dbReference type="Google" id="ProtNLM"/>
    </source>
</evidence>
<proteinExistence type="predicted"/>
<gene>
    <name evidence="1" type="ORF">C2G38_2124685</name>
</gene>
<dbReference type="SUPFAM" id="SSF52047">
    <property type="entry name" value="RNI-like"/>
    <property type="match status" value="1"/>
</dbReference>
<accession>A0A397U6K1</accession>
<evidence type="ECO:0000313" key="2">
    <source>
        <dbReference type="Proteomes" id="UP000266673"/>
    </source>
</evidence>